<dbReference type="NCBIfam" id="TIGR00001">
    <property type="entry name" value="rpmI_bact"/>
    <property type="match status" value="1"/>
</dbReference>
<dbReference type="FunFam" id="4.10.410.60:FF:000001">
    <property type="entry name" value="50S ribosomal protein L35"/>
    <property type="match status" value="1"/>
</dbReference>
<dbReference type="PANTHER" id="PTHR33343">
    <property type="entry name" value="54S RIBOSOMAL PROTEIN BL35M"/>
    <property type="match status" value="1"/>
</dbReference>
<dbReference type="Pfam" id="PF01632">
    <property type="entry name" value="Ribosomal_L35p"/>
    <property type="match status" value="1"/>
</dbReference>
<dbReference type="InterPro" id="IPR021137">
    <property type="entry name" value="Ribosomal_bL35-like"/>
</dbReference>
<sequence length="62" mass="7186">MPKMKTKKCAAKRFSKTGTGKLKRNHMGGSHILSNKNRKQKRKLRSQDIVDKSDMKRITPFI</sequence>
<dbReference type="GO" id="GO:0015934">
    <property type="term" value="C:large ribosomal subunit"/>
    <property type="evidence" value="ECO:0007669"/>
    <property type="project" value="TreeGrafter"/>
</dbReference>
<keyword evidence="2 5" id="KW-0689">Ribosomal protein</keyword>
<reference evidence="8 9" key="1">
    <citation type="submission" date="2019-04" db="EMBL/GenBank/DDBJ databases">
        <authorList>
            <person name="Van Vliet M D."/>
        </authorList>
    </citation>
    <scope>NUCLEOTIDE SEQUENCE [LARGE SCALE GENOMIC DNA]</scope>
    <source>
        <strain evidence="8 9">F1</strain>
    </source>
</reference>
<evidence type="ECO:0000256" key="4">
    <source>
        <dbReference type="ARBA" id="ARBA00071664"/>
    </source>
</evidence>
<dbReference type="SUPFAM" id="SSF143034">
    <property type="entry name" value="L35p-like"/>
    <property type="match status" value="1"/>
</dbReference>
<dbReference type="Gene3D" id="4.10.410.60">
    <property type="match status" value="1"/>
</dbReference>
<feature type="compositionally biased region" description="Basic residues" evidence="7">
    <location>
        <begin position="1"/>
        <end position="26"/>
    </location>
</feature>
<evidence type="ECO:0000256" key="7">
    <source>
        <dbReference type="SAM" id="MobiDB-lite"/>
    </source>
</evidence>
<dbReference type="PANTHER" id="PTHR33343:SF1">
    <property type="entry name" value="LARGE RIBOSOMAL SUBUNIT PROTEIN BL35M"/>
    <property type="match status" value="1"/>
</dbReference>
<evidence type="ECO:0000256" key="3">
    <source>
        <dbReference type="ARBA" id="ARBA00023274"/>
    </source>
</evidence>
<evidence type="ECO:0000256" key="5">
    <source>
        <dbReference type="HAMAP-Rule" id="MF_00514"/>
    </source>
</evidence>
<accession>A0A6C2U6X1</accession>
<dbReference type="InterPro" id="IPR037229">
    <property type="entry name" value="Ribosomal_bL35_sf"/>
</dbReference>
<proteinExistence type="inferred from homology"/>
<dbReference type="PRINTS" id="PR00064">
    <property type="entry name" value="RIBOSOMALL35"/>
</dbReference>
<dbReference type="EMBL" id="CAAHFG010000002">
    <property type="protein sequence ID" value="VGO15174.1"/>
    <property type="molecule type" value="Genomic_DNA"/>
</dbReference>
<dbReference type="HAMAP" id="MF_00514">
    <property type="entry name" value="Ribosomal_bL35"/>
    <property type="match status" value="1"/>
</dbReference>
<dbReference type="GO" id="GO:0006412">
    <property type="term" value="P:translation"/>
    <property type="evidence" value="ECO:0007669"/>
    <property type="project" value="UniProtKB-UniRule"/>
</dbReference>
<evidence type="ECO:0000313" key="9">
    <source>
        <dbReference type="Proteomes" id="UP000366872"/>
    </source>
</evidence>
<evidence type="ECO:0000256" key="2">
    <source>
        <dbReference type="ARBA" id="ARBA00022980"/>
    </source>
</evidence>
<dbReference type="Proteomes" id="UP000366872">
    <property type="component" value="Unassembled WGS sequence"/>
</dbReference>
<gene>
    <name evidence="5 8" type="primary">rpmI</name>
    <name evidence="8" type="ORF">PDESU_03756</name>
</gene>
<evidence type="ECO:0000313" key="8">
    <source>
        <dbReference type="EMBL" id="VGO15174.1"/>
    </source>
</evidence>
<name>A0A6C2U6X1_PONDE</name>
<protein>
    <recommendedName>
        <fullName evidence="4 5">Large ribosomal subunit protein bL35</fullName>
    </recommendedName>
</protein>
<feature type="region of interest" description="Disordered" evidence="7">
    <location>
        <begin position="1"/>
        <end position="62"/>
    </location>
</feature>
<keyword evidence="3 5" id="KW-0687">Ribonucleoprotein</keyword>
<comment type="similarity">
    <text evidence="1 5 6">Belongs to the bacterial ribosomal protein bL35 family.</text>
</comment>
<dbReference type="InterPro" id="IPR001706">
    <property type="entry name" value="Ribosomal_bL35"/>
</dbReference>
<dbReference type="GO" id="GO:0003735">
    <property type="term" value="F:structural constituent of ribosome"/>
    <property type="evidence" value="ECO:0007669"/>
    <property type="project" value="InterPro"/>
</dbReference>
<dbReference type="RefSeq" id="WP_136080766.1">
    <property type="nucleotide sequence ID" value="NZ_CAAHFG010000002.1"/>
</dbReference>
<keyword evidence="9" id="KW-1185">Reference proteome</keyword>
<feature type="compositionally biased region" description="Basic and acidic residues" evidence="7">
    <location>
        <begin position="45"/>
        <end position="62"/>
    </location>
</feature>
<organism evidence="8 9">
    <name type="scientific">Pontiella desulfatans</name>
    <dbReference type="NCBI Taxonomy" id="2750659"/>
    <lineage>
        <taxon>Bacteria</taxon>
        <taxon>Pseudomonadati</taxon>
        <taxon>Kiritimatiellota</taxon>
        <taxon>Kiritimatiellia</taxon>
        <taxon>Kiritimatiellales</taxon>
        <taxon>Pontiellaceae</taxon>
        <taxon>Pontiella</taxon>
    </lineage>
</organism>
<evidence type="ECO:0000256" key="6">
    <source>
        <dbReference type="RuleBase" id="RU000568"/>
    </source>
</evidence>
<evidence type="ECO:0000256" key="1">
    <source>
        <dbReference type="ARBA" id="ARBA00006598"/>
    </source>
</evidence>
<dbReference type="AlphaFoldDB" id="A0A6C2U6X1"/>